<dbReference type="Pfam" id="PF00135">
    <property type="entry name" value="COesterase"/>
    <property type="match status" value="1"/>
</dbReference>
<dbReference type="SUPFAM" id="SSF53474">
    <property type="entry name" value="alpha/beta-Hydrolases"/>
    <property type="match status" value="1"/>
</dbReference>
<dbReference type="RefSeq" id="WP_259622266.1">
    <property type="nucleotide sequence ID" value="NZ_JANYMP010000003.1"/>
</dbReference>
<proteinExistence type="predicted"/>
<dbReference type="Proteomes" id="UP001141259">
    <property type="component" value="Unassembled WGS sequence"/>
</dbReference>
<name>A0A9X2VHJ6_9PSEU</name>
<keyword evidence="1" id="KW-0378">Hydrolase</keyword>
<dbReference type="EMBL" id="JANYMP010000003">
    <property type="protein sequence ID" value="MCS7476751.1"/>
    <property type="molecule type" value="Genomic_DNA"/>
</dbReference>
<gene>
    <name evidence="3" type="ORF">NZH93_07785</name>
</gene>
<keyword evidence="4" id="KW-1185">Reference proteome</keyword>
<dbReference type="PANTHER" id="PTHR43918">
    <property type="entry name" value="ACETYLCHOLINESTERASE"/>
    <property type="match status" value="1"/>
</dbReference>
<dbReference type="PANTHER" id="PTHR43918:SF4">
    <property type="entry name" value="CARBOXYLIC ESTER HYDROLASE"/>
    <property type="match status" value="1"/>
</dbReference>
<reference evidence="3" key="1">
    <citation type="submission" date="2022-08" db="EMBL/GenBank/DDBJ databases">
        <authorList>
            <person name="Tistechok S."/>
            <person name="Samborskyy M."/>
            <person name="Roman I."/>
        </authorList>
    </citation>
    <scope>NUCLEOTIDE SEQUENCE</scope>
    <source>
        <strain evidence="3">DSM 103496</strain>
    </source>
</reference>
<dbReference type="InterPro" id="IPR002018">
    <property type="entry name" value="CarbesteraseB"/>
</dbReference>
<evidence type="ECO:0000259" key="2">
    <source>
        <dbReference type="Pfam" id="PF00135"/>
    </source>
</evidence>
<dbReference type="GO" id="GO:0005615">
    <property type="term" value="C:extracellular space"/>
    <property type="evidence" value="ECO:0007669"/>
    <property type="project" value="TreeGrafter"/>
</dbReference>
<dbReference type="AlphaFoldDB" id="A0A9X2VHJ6"/>
<evidence type="ECO:0000313" key="4">
    <source>
        <dbReference type="Proteomes" id="UP001141259"/>
    </source>
</evidence>
<dbReference type="GO" id="GO:0005886">
    <property type="term" value="C:plasma membrane"/>
    <property type="evidence" value="ECO:0007669"/>
    <property type="project" value="TreeGrafter"/>
</dbReference>
<dbReference type="InterPro" id="IPR029058">
    <property type="entry name" value="AB_hydrolase_fold"/>
</dbReference>
<dbReference type="GO" id="GO:0003990">
    <property type="term" value="F:acetylcholinesterase activity"/>
    <property type="evidence" value="ECO:0007669"/>
    <property type="project" value="TreeGrafter"/>
</dbReference>
<sequence>MTSSTTARTSSGLLRGTREDGVDRYLGVPYAAAPVGELRFAEPAPAPAWDGVRDATAMGPTAPQTPYGPATAKFVANVIDPGDDYLNVNVWTPADARDRPVLVWVHGGSFAHGSNALDGYDGTAFARDGVVFVSVNYRLASEGFSVLDGAPLNLGLRDVAAALRWVRAEIAAFGGDPRTVTAFGESAGAGALGTLLASPGAAELFDRVILQSGAPGATEPKTAGRVTRKIARTLGIPATRAAFVGTEPVRLLEAEAAVTAGTTPITGGLGFGPAIGDDVVPAAPLEAILAGAGDTIPVVLGWNADEARLWLVPSGLVDRFSRVLFAAVRLRFRVGRRVLRAYRAAHPQAGRGELFGHLATDIVLRLPFHRVADARLERRAAPTYVYEFAWQSPVADLRAAHVMEIGFVFDRLRSPDWTALTGPDAPQRLADEVHAAWVRFASTGDPGWTAWSRERPVNVFDEPVSAVVDAPRDTELASWRKRSHD</sequence>
<protein>
    <submittedName>
        <fullName evidence="3">Carboxylesterase family protein</fullName>
    </submittedName>
</protein>
<accession>A0A9X2VHJ6</accession>
<organism evidence="3 4">
    <name type="scientific">Umezawaea endophytica</name>
    <dbReference type="NCBI Taxonomy" id="1654476"/>
    <lineage>
        <taxon>Bacteria</taxon>
        <taxon>Bacillati</taxon>
        <taxon>Actinomycetota</taxon>
        <taxon>Actinomycetes</taxon>
        <taxon>Pseudonocardiales</taxon>
        <taxon>Pseudonocardiaceae</taxon>
        <taxon>Umezawaea</taxon>
    </lineage>
</organism>
<feature type="domain" description="Carboxylesterase type B" evidence="2">
    <location>
        <begin position="4"/>
        <end position="448"/>
    </location>
</feature>
<dbReference type="Gene3D" id="3.40.50.1820">
    <property type="entry name" value="alpha/beta hydrolase"/>
    <property type="match status" value="1"/>
</dbReference>
<dbReference type="GO" id="GO:0019695">
    <property type="term" value="P:choline metabolic process"/>
    <property type="evidence" value="ECO:0007669"/>
    <property type="project" value="TreeGrafter"/>
</dbReference>
<dbReference type="InterPro" id="IPR050654">
    <property type="entry name" value="AChE-related_enzymes"/>
</dbReference>
<dbReference type="GO" id="GO:0006581">
    <property type="term" value="P:acetylcholine catabolic process"/>
    <property type="evidence" value="ECO:0007669"/>
    <property type="project" value="TreeGrafter"/>
</dbReference>
<comment type="caution">
    <text evidence="3">The sequence shown here is derived from an EMBL/GenBank/DDBJ whole genome shotgun (WGS) entry which is preliminary data.</text>
</comment>
<evidence type="ECO:0000256" key="1">
    <source>
        <dbReference type="ARBA" id="ARBA00022801"/>
    </source>
</evidence>
<evidence type="ECO:0000313" key="3">
    <source>
        <dbReference type="EMBL" id="MCS7476751.1"/>
    </source>
</evidence>